<dbReference type="GO" id="GO:0005829">
    <property type="term" value="C:cytosol"/>
    <property type="evidence" value="ECO:0007669"/>
    <property type="project" value="TreeGrafter"/>
</dbReference>
<dbReference type="AlphaFoldDB" id="A0A076MXI9"/>
<dbReference type="GO" id="GO:0008713">
    <property type="term" value="F:ADP-heptose-lipopolysaccharide heptosyltransferase activity"/>
    <property type="evidence" value="ECO:0007669"/>
    <property type="project" value="TreeGrafter"/>
</dbReference>
<dbReference type="EMBL" id="CP009110">
    <property type="protein sequence ID" value="AIJ25709.1"/>
    <property type="molecule type" value="Genomic_DNA"/>
</dbReference>
<gene>
    <name evidence="3" type="ORF">AMETH_5617</name>
</gene>
<sequence>MVNSDAGPAVGPIEAKWPDVRRIAVLRGGGLGDLLFAVPAMAALRAAYPDAEIVLLGTELHRELFAGRPSPVTEVRPLPPYENVHEPAGKPFDTAEQQAWFDSLKPADLAVQLHGGGRNSNPFLRRLEPRYLVGARTPDAAEADRWLPFRYYQHEVLRALEVAGLAGARPVELEPSITVTDVDRAAAEEVLDGLPEPLVVVHPGAGDPRRRWPAERFAEIAAKLAAGGRGVVVIGAPDERELVERVAGLARPPVRALTSLSMSALVGVLDRCSAFAGNDSGPRHLAAAVGAPTVSVYWMGNVVNAGPLSRSRHRLLISWTANCPVCGVDCTREDLPRCEHDDSFVATVPVDHVLGELEELLAGR</sequence>
<organism evidence="3 4">
    <name type="scientific">Amycolatopsis methanolica 239</name>
    <dbReference type="NCBI Taxonomy" id="1068978"/>
    <lineage>
        <taxon>Bacteria</taxon>
        <taxon>Bacillati</taxon>
        <taxon>Actinomycetota</taxon>
        <taxon>Actinomycetes</taxon>
        <taxon>Pseudonocardiales</taxon>
        <taxon>Pseudonocardiaceae</taxon>
        <taxon>Amycolatopsis</taxon>
        <taxon>Amycolatopsis methanolica group</taxon>
    </lineage>
</organism>
<dbReference type="GO" id="GO:0009244">
    <property type="term" value="P:lipopolysaccharide core region biosynthetic process"/>
    <property type="evidence" value="ECO:0007669"/>
    <property type="project" value="TreeGrafter"/>
</dbReference>
<proteinExistence type="predicted"/>
<dbReference type="KEGG" id="amq:AMETH_5617"/>
<keyword evidence="1" id="KW-0328">Glycosyltransferase</keyword>
<dbReference type="RefSeq" id="WP_017984547.1">
    <property type="nucleotide sequence ID" value="NZ_AQUL01000001.1"/>
</dbReference>
<dbReference type="Gene3D" id="3.40.50.2000">
    <property type="entry name" value="Glycogen Phosphorylase B"/>
    <property type="match status" value="2"/>
</dbReference>
<dbReference type="PATRIC" id="fig|1068978.7.peg.6034"/>
<dbReference type="PANTHER" id="PTHR30160">
    <property type="entry name" value="TETRAACYLDISACCHARIDE 4'-KINASE-RELATED"/>
    <property type="match status" value="1"/>
</dbReference>
<reference evidence="3 4" key="1">
    <citation type="submission" date="2014-07" db="EMBL/GenBank/DDBJ databases">
        <title>Whole Genome Sequence of the Amycolatopsis methanolica 239.</title>
        <authorList>
            <person name="Tang B."/>
        </authorList>
    </citation>
    <scope>NUCLEOTIDE SEQUENCE [LARGE SCALE GENOMIC DNA]</scope>
    <source>
        <strain evidence="3 4">239</strain>
    </source>
</reference>
<dbReference type="SUPFAM" id="SSF53756">
    <property type="entry name" value="UDP-Glycosyltransferase/glycogen phosphorylase"/>
    <property type="match status" value="1"/>
</dbReference>
<dbReference type="Pfam" id="PF01075">
    <property type="entry name" value="Glyco_transf_9"/>
    <property type="match status" value="1"/>
</dbReference>
<dbReference type="InterPro" id="IPR051199">
    <property type="entry name" value="LPS_LOS_Heptosyltrfase"/>
</dbReference>
<accession>A0A076MXI9</accession>
<dbReference type="STRING" id="1068978.AMETH_5617"/>
<dbReference type="CDD" id="cd03789">
    <property type="entry name" value="GT9_LPS_heptosyltransferase"/>
    <property type="match status" value="1"/>
</dbReference>
<keyword evidence="2 3" id="KW-0808">Transferase</keyword>
<evidence type="ECO:0000313" key="4">
    <source>
        <dbReference type="Proteomes" id="UP000062973"/>
    </source>
</evidence>
<evidence type="ECO:0000256" key="1">
    <source>
        <dbReference type="ARBA" id="ARBA00022676"/>
    </source>
</evidence>
<name>A0A076MXI9_AMYME</name>
<dbReference type="InterPro" id="IPR002201">
    <property type="entry name" value="Glyco_trans_9"/>
</dbReference>
<dbReference type="eggNOG" id="COG0859">
    <property type="taxonomic scope" value="Bacteria"/>
</dbReference>
<protein>
    <submittedName>
        <fullName evidence="3">Putative glycosyl transferase</fullName>
    </submittedName>
</protein>
<dbReference type="PANTHER" id="PTHR30160:SF1">
    <property type="entry name" value="LIPOPOLYSACCHARIDE 1,2-N-ACETYLGLUCOSAMINETRANSFERASE-RELATED"/>
    <property type="match status" value="1"/>
</dbReference>
<evidence type="ECO:0000256" key="2">
    <source>
        <dbReference type="ARBA" id="ARBA00022679"/>
    </source>
</evidence>
<keyword evidence="4" id="KW-1185">Reference proteome</keyword>
<dbReference type="HOGENOM" id="CLU_038371_0_1_11"/>
<evidence type="ECO:0000313" key="3">
    <source>
        <dbReference type="EMBL" id="AIJ25709.1"/>
    </source>
</evidence>
<dbReference type="Proteomes" id="UP000062973">
    <property type="component" value="Chromosome"/>
</dbReference>